<dbReference type="EMBL" id="ML978156">
    <property type="protein sequence ID" value="KAF2035893.1"/>
    <property type="molecule type" value="Genomic_DNA"/>
</dbReference>
<evidence type="ECO:0000313" key="2">
    <source>
        <dbReference type="Proteomes" id="UP000799777"/>
    </source>
</evidence>
<accession>A0A9P4HK80</accession>
<reference evidence="1" key="1">
    <citation type="journal article" date="2020" name="Stud. Mycol.">
        <title>101 Dothideomycetes genomes: a test case for predicting lifestyles and emergence of pathogens.</title>
        <authorList>
            <person name="Haridas S."/>
            <person name="Albert R."/>
            <person name="Binder M."/>
            <person name="Bloem J."/>
            <person name="Labutti K."/>
            <person name="Salamov A."/>
            <person name="Andreopoulos B."/>
            <person name="Baker S."/>
            <person name="Barry K."/>
            <person name="Bills G."/>
            <person name="Bluhm B."/>
            <person name="Cannon C."/>
            <person name="Castanera R."/>
            <person name="Culley D."/>
            <person name="Daum C."/>
            <person name="Ezra D."/>
            <person name="Gonzalez J."/>
            <person name="Henrissat B."/>
            <person name="Kuo A."/>
            <person name="Liang C."/>
            <person name="Lipzen A."/>
            <person name="Lutzoni F."/>
            <person name="Magnuson J."/>
            <person name="Mondo S."/>
            <person name="Nolan M."/>
            <person name="Ohm R."/>
            <person name="Pangilinan J."/>
            <person name="Park H.-J."/>
            <person name="Ramirez L."/>
            <person name="Alfaro M."/>
            <person name="Sun H."/>
            <person name="Tritt A."/>
            <person name="Yoshinaga Y."/>
            <person name="Zwiers L.-H."/>
            <person name="Turgeon B."/>
            <person name="Goodwin S."/>
            <person name="Spatafora J."/>
            <person name="Crous P."/>
            <person name="Grigoriev I."/>
        </authorList>
    </citation>
    <scope>NUCLEOTIDE SEQUENCE</scope>
    <source>
        <strain evidence="1">CBS 110217</strain>
    </source>
</reference>
<dbReference type="Proteomes" id="UP000799777">
    <property type="component" value="Unassembled WGS sequence"/>
</dbReference>
<proteinExistence type="predicted"/>
<keyword evidence="2" id="KW-1185">Reference proteome</keyword>
<dbReference type="AlphaFoldDB" id="A0A9P4HK80"/>
<evidence type="ECO:0000313" key="1">
    <source>
        <dbReference type="EMBL" id="KAF2035893.1"/>
    </source>
</evidence>
<name>A0A9P4HK80_9PLEO</name>
<dbReference type="OrthoDB" id="3800804at2759"/>
<comment type="caution">
    <text evidence="1">The sequence shown here is derived from an EMBL/GenBank/DDBJ whole genome shotgun (WGS) entry which is preliminary data.</text>
</comment>
<gene>
    <name evidence="1" type="ORF">EK21DRAFT_106730</name>
</gene>
<organism evidence="1 2">
    <name type="scientific">Setomelanomma holmii</name>
    <dbReference type="NCBI Taxonomy" id="210430"/>
    <lineage>
        <taxon>Eukaryota</taxon>
        <taxon>Fungi</taxon>
        <taxon>Dikarya</taxon>
        <taxon>Ascomycota</taxon>
        <taxon>Pezizomycotina</taxon>
        <taxon>Dothideomycetes</taxon>
        <taxon>Pleosporomycetidae</taxon>
        <taxon>Pleosporales</taxon>
        <taxon>Pleosporineae</taxon>
        <taxon>Phaeosphaeriaceae</taxon>
        <taxon>Setomelanomma</taxon>
    </lineage>
</organism>
<protein>
    <submittedName>
        <fullName evidence="1">Uncharacterized protein</fullName>
    </submittedName>
</protein>
<sequence length="243" mass="24740">MKSNVIISAVALGVGPSLTGPQLIAHELNDLPARADPKTMDPARLAALSVLKTAIATEPAFPRPTGDFEPEWYQKLPDEIKRVLPSLYPAVAADASATMSVSASTSSTMCKAMSESDKPAPAASATFPAHTSSPKMLLAAGPLLTQFIQAIADASASPSTPITWTSQVTVMKTLQHVPSCAAGHDLPSNGSSSAMPASTNGAVAPLSPSPSVLASGSAKVGIRVEKLAAIARIGIVAGFSIFA</sequence>